<dbReference type="AlphaFoldDB" id="A0AA35QVS5"/>
<keyword evidence="3" id="KW-1185">Reference proteome</keyword>
<accession>A0AA35QVS5</accession>
<reference evidence="2" key="1">
    <citation type="submission" date="2023-03" db="EMBL/GenBank/DDBJ databases">
        <authorList>
            <person name="Steffen K."/>
            <person name="Cardenas P."/>
        </authorList>
    </citation>
    <scope>NUCLEOTIDE SEQUENCE</scope>
</reference>
<dbReference type="Proteomes" id="UP001174909">
    <property type="component" value="Unassembled WGS sequence"/>
</dbReference>
<evidence type="ECO:0000256" key="1">
    <source>
        <dbReference type="SAM" id="MobiDB-lite"/>
    </source>
</evidence>
<comment type="caution">
    <text evidence="2">The sequence shown here is derived from an EMBL/GenBank/DDBJ whole genome shotgun (WGS) entry which is preliminary data.</text>
</comment>
<feature type="region of interest" description="Disordered" evidence="1">
    <location>
        <begin position="1"/>
        <end position="21"/>
    </location>
</feature>
<protein>
    <recommendedName>
        <fullName evidence="4">Thioredoxin domain-containing protein</fullName>
    </recommendedName>
</protein>
<evidence type="ECO:0000313" key="3">
    <source>
        <dbReference type="Proteomes" id="UP001174909"/>
    </source>
</evidence>
<name>A0AA35QVS5_GEOBA</name>
<proteinExistence type="predicted"/>
<evidence type="ECO:0000313" key="2">
    <source>
        <dbReference type="EMBL" id="CAI7992725.1"/>
    </source>
</evidence>
<organism evidence="2 3">
    <name type="scientific">Geodia barretti</name>
    <name type="common">Barrett's horny sponge</name>
    <dbReference type="NCBI Taxonomy" id="519541"/>
    <lineage>
        <taxon>Eukaryota</taxon>
        <taxon>Metazoa</taxon>
        <taxon>Porifera</taxon>
        <taxon>Demospongiae</taxon>
        <taxon>Heteroscleromorpha</taxon>
        <taxon>Tetractinellida</taxon>
        <taxon>Astrophorina</taxon>
        <taxon>Geodiidae</taxon>
        <taxon>Geodia</taxon>
    </lineage>
</organism>
<sequence length="440" mass="47010">MACAPVVTPDDPLSQPPGGPPVSLVVSNSDLAVGDNRLSFGLVDRDYMPVRPDAVALRAVYYEPGSATGQVRHRTEAEFLPWPPDGRRGVFSANVSFDRAGTATGDTLGIWELHATFDYAQSPAADAEPLTIGSVVSVAESHRAPFIGDAAPLSDTPTGKTAADLETISSSPEPDPALYRLSVAQAVRAGKPAVVSFATPAFCVTATCGPQVADLSELAGRYEGQASFVHVEVYRDPHLINPADPARELVPAVSEWGLRKIQATRSKTLANVTVTIEGDVEEVVATLRGMAGRVSDPTVAVPTAAARETADEATAVSILPNVGTEEGEPDETTAEASGAAWNASYVTTFWRNLSDTARQAMMRVSRSPNYTQKRAQLMHTLRLTQRELSGSLSSQGHSLNRLKRRRGNVDLPRPLTYDRTEDAYVLDSNFANALRELGMS</sequence>
<evidence type="ECO:0008006" key="4">
    <source>
        <dbReference type="Google" id="ProtNLM"/>
    </source>
</evidence>
<gene>
    <name evidence="2" type="ORF">GBAR_LOCUS1098</name>
</gene>
<dbReference type="EMBL" id="CASHTH010000157">
    <property type="protein sequence ID" value="CAI7992725.1"/>
    <property type="molecule type" value="Genomic_DNA"/>
</dbReference>